<name>A0A830GWX8_9CREN</name>
<feature type="domain" description="ACT" evidence="1">
    <location>
        <begin position="21"/>
        <end position="96"/>
    </location>
</feature>
<dbReference type="InterPro" id="IPR045865">
    <property type="entry name" value="ACT-like_dom_sf"/>
</dbReference>
<sequence>MIFNRELSLVYDASGRSLAEFLIQINEDRPGILAAIGNAYADHGVNIINISYNRNQKMIHIIADMSGSDMGMGELEELLKKFSFVSGVVEKPLESNAHLIPSLSLPTFWGRRVVVIDMDMLVSIGAPIFKIVQEMGRLDRSRLSDISPQMLRLVQLRGLARIDLVVVGSTVRAKLCNEDGLDLAMNYLEGLLGEIPYRVYKSKESEACVELEISKL</sequence>
<evidence type="ECO:0000313" key="3">
    <source>
        <dbReference type="Proteomes" id="UP000610960"/>
    </source>
</evidence>
<dbReference type="OrthoDB" id="25207at2157"/>
<reference evidence="2" key="2">
    <citation type="submission" date="2020-09" db="EMBL/GenBank/DDBJ databases">
        <authorList>
            <person name="Sun Q."/>
            <person name="Ohkuma M."/>
        </authorList>
    </citation>
    <scope>NUCLEOTIDE SEQUENCE</scope>
    <source>
        <strain evidence="2">JCM 10088</strain>
    </source>
</reference>
<dbReference type="AlphaFoldDB" id="A0A830GWX8"/>
<proteinExistence type="predicted"/>
<evidence type="ECO:0000313" key="2">
    <source>
        <dbReference type="EMBL" id="GGP22557.1"/>
    </source>
</evidence>
<dbReference type="RefSeq" id="WP_188597161.1">
    <property type="nucleotide sequence ID" value="NZ_BMNL01000004.1"/>
</dbReference>
<protein>
    <recommendedName>
        <fullName evidence="1">ACT domain-containing protein</fullName>
    </recommendedName>
</protein>
<dbReference type="Proteomes" id="UP000610960">
    <property type="component" value="Unassembled WGS sequence"/>
</dbReference>
<dbReference type="SUPFAM" id="SSF55021">
    <property type="entry name" value="ACT-like"/>
    <property type="match status" value="1"/>
</dbReference>
<gene>
    <name evidence="2" type="ORF">GCM10007981_19100</name>
</gene>
<reference evidence="2" key="1">
    <citation type="journal article" date="2014" name="Int. J. Syst. Evol. Microbiol.">
        <title>Complete genome sequence of Corynebacterium casei LMG S-19264T (=DSM 44701T), isolated from a smear-ripened cheese.</title>
        <authorList>
            <consortium name="US DOE Joint Genome Institute (JGI-PGF)"/>
            <person name="Walter F."/>
            <person name="Albersmeier A."/>
            <person name="Kalinowski J."/>
            <person name="Ruckert C."/>
        </authorList>
    </citation>
    <scope>NUCLEOTIDE SEQUENCE</scope>
    <source>
        <strain evidence="2">JCM 10088</strain>
    </source>
</reference>
<accession>A0A830GWX8</accession>
<organism evidence="2 3">
    <name type="scientific">Thermocladium modestius</name>
    <dbReference type="NCBI Taxonomy" id="62609"/>
    <lineage>
        <taxon>Archaea</taxon>
        <taxon>Thermoproteota</taxon>
        <taxon>Thermoprotei</taxon>
        <taxon>Thermoproteales</taxon>
        <taxon>Thermoproteaceae</taxon>
        <taxon>Thermocladium</taxon>
    </lineage>
</organism>
<evidence type="ECO:0000259" key="1">
    <source>
        <dbReference type="PROSITE" id="PS51671"/>
    </source>
</evidence>
<dbReference type="Gene3D" id="3.30.70.260">
    <property type="match status" value="1"/>
</dbReference>
<dbReference type="InterPro" id="IPR002912">
    <property type="entry name" value="ACT_dom"/>
</dbReference>
<dbReference type="EMBL" id="BMNL01000004">
    <property type="protein sequence ID" value="GGP22557.1"/>
    <property type="molecule type" value="Genomic_DNA"/>
</dbReference>
<comment type="caution">
    <text evidence="2">The sequence shown here is derived from an EMBL/GenBank/DDBJ whole genome shotgun (WGS) entry which is preliminary data.</text>
</comment>
<dbReference type="PROSITE" id="PS51671">
    <property type="entry name" value="ACT"/>
    <property type="match status" value="1"/>
</dbReference>
<keyword evidence="3" id="KW-1185">Reference proteome</keyword>